<protein>
    <submittedName>
        <fullName evidence="2">ScbA/BarX family gamma-butyrolactone biosynthesis protein</fullName>
    </submittedName>
</protein>
<reference evidence="2 3" key="1">
    <citation type="submission" date="2024-09" db="EMBL/GenBank/DDBJ databases">
        <title>The Natural Products Discovery Center: Release of the First 8490 Sequenced Strains for Exploring Actinobacteria Biosynthetic Diversity.</title>
        <authorList>
            <person name="Kalkreuter E."/>
            <person name="Kautsar S.A."/>
            <person name="Yang D."/>
            <person name="Bader C.D."/>
            <person name="Teijaro C.N."/>
            <person name="Fluegel L."/>
            <person name="Davis C.M."/>
            <person name="Simpson J.R."/>
            <person name="Lauterbach L."/>
            <person name="Steele A.D."/>
            <person name="Gui C."/>
            <person name="Meng S."/>
            <person name="Li G."/>
            <person name="Viehrig K."/>
            <person name="Ye F."/>
            <person name="Su P."/>
            <person name="Kiefer A.F."/>
            <person name="Nichols A."/>
            <person name="Cepeda A.J."/>
            <person name="Yan W."/>
            <person name="Fan B."/>
            <person name="Jiang Y."/>
            <person name="Adhikari A."/>
            <person name="Zheng C.-J."/>
            <person name="Schuster L."/>
            <person name="Cowan T.M."/>
            <person name="Smanski M.J."/>
            <person name="Chevrette M.G."/>
            <person name="De Carvalho L.P.S."/>
            <person name="Shen B."/>
        </authorList>
    </citation>
    <scope>NUCLEOTIDE SEQUENCE [LARGE SCALE GENOMIC DNA]</scope>
    <source>
        <strain evidence="2 3">NPDC058546</strain>
    </source>
</reference>
<dbReference type="InterPro" id="IPR047757">
    <property type="entry name" value="AfsA-like"/>
</dbReference>
<dbReference type="RefSeq" id="WP_189520203.1">
    <property type="nucleotide sequence ID" value="NZ_BMSG01000004.1"/>
</dbReference>
<evidence type="ECO:0000313" key="3">
    <source>
        <dbReference type="Proteomes" id="UP001598251"/>
    </source>
</evidence>
<evidence type="ECO:0000313" key="2">
    <source>
        <dbReference type="EMBL" id="MFD4216249.1"/>
    </source>
</evidence>
<comment type="caution">
    <text evidence="2">The sequence shown here is derived from an EMBL/GenBank/DDBJ whole genome shotgun (WGS) entry which is preliminary data.</text>
</comment>
<keyword evidence="3" id="KW-1185">Reference proteome</keyword>
<sequence>MPEAAALIDSVPAMDSEADMVHPVGIDMVHRTRPEDAFPRNWVRLAHDRFSVAAVLPHDHPFFAPVGGDRHDPLLVAEAMRQAAMLAFHAGYGVPLGYHFLMADLDYVCHQDHLGVGGVPTEIDVEVFCSDLKWRSGLPVQGRVGWAVHRGGELAATGMGATRFTSPKVYRRMRGDAPAEGISIPEAAPVAAARAGRSRTEDVVLSDTGREGVWELRVDTRHPTLFQRPNDHVPGMLLLEAARQAACLAAGPGGIVPAEASTRFHQYAEFGSPCWISAAVLPEEADDTVTVRVTGHQDGEPVFSTLLSGPRADGREVLSQ</sequence>
<dbReference type="SUPFAM" id="SSF54637">
    <property type="entry name" value="Thioesterase/thiol ester dehydrase-isomerase"/>
    <property type="match status" value="1"/>
</dbReference>
<dbReference type="EMBL" id="JBHXOF010000019">
    <property type="protein sequence ID" value="MFD4216249.1"/>
    <property type="molecule type" value="Genomic_DNA"/>
</dbReference>
<dbReference type="InterPro" id="IPR005509">
    <property type="entry name" value="AfsA_hotdog_dom"/>
</dbReference>
<dbReference type="Pfam" id="PF03756">
    <property type="entry name" value="AfsA"/>
    <property type="match status" value="2"/>
</dbReference>
<gene>
    <name evidence="2" type="ORF">ACFWSS_25600</name>
</gene>
<name>A0ABW6ELT4_9ACTN</name>
<dbReference type="NCBIfam" id="NF041195">
    <property type="entry name" value="ScbA_BarX_GamBu"/>
    <property type="match status" value="1"/>
</dbReference>
<organism evidence="2 3">
    <name type="scientific">Streptomyces sindenensis</name>
    <dbReference type="NCBI Taxonomy" id="67363"/>
    <lineage>
        <taxon>Bacteria</taxon>
        <taxon>Bacillati</taxon>
        <taxon>Actinomycetota</taxon>
        <taxon>Actinomycetes</taxon>
        <taxon>Kitasatosporales</taxon>
        <taxon>Streptomycetaceae</taxon>
        <taxon>Streptomyces</taxon>
    </lineage>
</organism>
<feature type="domain" description="A-factor biosynthesis hotdog" evidence="1">
    <location>
        <begin position="28"/>
        <end position="161"/>
    </location>
</feature>
<evidence type="ECO:0000259" key="1">
    <source>
        <dbReference type="Pfam" id="PF03756"/>
    </source>
</evidence>
<dbReference type="Proteomes" id="UP001598251">
    <property type="component" value="Unassembled WGS sequence"/>
</dbReference>
<dbReference type="InterPro" id="IPR029069">
    <property type="entry name" value="HotDog_dom_sf"/>
</dbReference>
<proteinExistence type="predicted"/>
<accession>A0ABW6ELT4</accession>
<feature type="domain" description="A-factor biosynthesis hotdog" evidence="1">
    <location>
        <begin position="196"/>
        <end position="302"/>
    </location>
</feature>